<dbReference type="VEuPathDB" id="VectorBase:PHUM148270"/>
<dbReference type="OrthoDB" id="273070at2759"/>
<feature type="region of interest" description="Disordered" evidence="2">
    <location>
        <begin position="127"/>
        <end position="151"/>
    </location>
</feature>
<evidence type="ECO:0000256" key="2">
    <source>
        <dbReference type="SAM" id="MobiDB-lite"/>
    </source>
</evidence>
<dbReference type="GO" id="GO:0008270">
    <property type="term" value="F:zinc ion binding"/>
    <property type="evidence" value="ECO:0007669"/>
    <property type="project" value="UniProtKB-KW"/>
</dbReference>
<evidence type="ECO:0000313" key="6">
    <source>
        <dbReference type="Proteomes" id="UP000009046"/>
    </source>
</evidence>
<dbReference type="Pfam" id="PF10453">
    <property type="entry name" value="NUFIP1"/>
    <property type="match status" value="1"/>
</dbReference>
<protein>
    <submittedName>
        <fullName evidence="4 5">Nuclear fragile X mental retardation-interacting protein, putative</fullName>
    </submittedName>
</protein>
<dbReference type="STRING" id="121224.E0VF08"/>
<evidence type="ECO:0000259" key="3">
    <source>
        <dbReference type="PROSITE" id="PS50157"/>
    </source>
</evidence>
<feature type="region of interest" description="Disordered" evidence="2">
    <location>
        <begin position="277"/>
        <end position="306"/>
    </location>
</feature>
<dbReference type="HOGENOM" id="CLU_028700_1_0_1"/>
<name>E0VF08_PEDHC</name>
<dbReference type="PANTHER" id="PTHR13309:SF0">
    <property type="entry name" value="FMR1-INTERACTING PROTEIN NUFIP1"/>
    <property type="match status" value="1"/>
</dbReference>
<dbReference type="InterPro" id="IPR013087">
    <property type="entry name" value="Znf_C2H2_type"/>
</dbReference>
<reference evidence="4" key="2">
    <citation type="submission" date="2007-04" db="EMBL/GenBank/DDBJ databases">
        <title>The genome of the human body louse.</title>
        <authorList>
            <consortium name="The Human Body Louse Genome Consortium"/>
            <person name="Kirkness E."/>
            <person name="Walenz B."/>
            <person name="Hass B."/>
            <person name="Bruggner R."/>
            <person name="Strausberg R."/>
        </authorList>
    </citation>
    <scope>NUCLEOTIDE SEQUENCE</scope>
    <source>
        <strain evidence="4">USDA</strain>
    </source>
</reference>
<keyword evidence="1" id="KW-0863">Zinc-finger</keyword>
<dbReference type="EMBL" id="DS235100">
    <property type="protein sequence ID" value="EEB11982.1"/>
    <property type="molecule type" value="Genomic_DNA"/>
</dbReference>
<dbReference type="GO" id="GO:0000492">
    <property type="term" value="P:box C/D snoRNP assembly"/>
    <property type="evidence" value="ECO:0007669"/>
    <property type="project" value="TreeGrafter"/>
</dbReference>
<dbReference type="PANTHER" id="PTHR13309">
    <property type="entry name" value="NUCLEAR FRAGILE X MENTAL RETARDATION PROTEIN INTERACTING PROTEIN 1"/>
    <property type="match status" value="1"/>
</dbReference>
<reference evidence="4" key="1">
    <citation type="submission" date="2007-04" db="EMBL/GenBank/DDBJ databases">
        <title>Annotation of Pediculus humanus corporis strain USDA.</title>
        <authorList>
            <person name="Kirkness E."/>
            <person name="Hannick L."/>
            <person name="Hass B."/>
            <person name="Bruggner R."/>
            <person name="Lawson D."/>
            <person name="Bidwell S."/>
            <person name="Joardar V."/>
            <person name="Caler E."/>
            <person name="Walenz B."/>
            <person name="Inman J."/>
            <person name="Schobel S."/>
            <person name="Galinsky K."/>
            <person name="Amedeo P."/>
            <person name="Strausberg R."/>
        </authorList>
    </citation>
    <scope>NUCLEOTIDE SEQUENCE</scope>
    <source>
        <strain evidence="4">USDA</strain>
    </source>
</reference>
<dbReference type="GO" id="GO:0003723">
    <property type="term" value="F:RNA binding"/>
    <property type="evidence" value="ECO:0007669"/>
    <property type="project" value="InterPro"/>
</dbReference>
<organism>
    <name type="scientific">Pediculus humanus subsp. corporis</name>
    <name type="common">Body louse</name>
    <dbReference type="NCBI Taxonomy" id="121224"/>
    <lineage>
        <taxon>Eukaryota</taxon>
        <taxon>Metazoa</taxon>
        <taxon>Ecdysozoa</taxon>
        <taxon>Arthropoda</taxon>
        <taxon>Hexapoda</taxon>
        <taxon>Insecta</taxon>
        <taxon>Pterygota</taxon>
        <taxon>Neoptera</taxon>
        <taxon>Paraneoptera</taxon>
        <taxon>Psocodea</taxon>
        <taxon>Troctomorpha</taxon>
        <taxon>Phthiraptera</taxon>
        <taxon>Anoplura</taxon>
        <taxon>Pediculidae</taxon>
        <taxon>Pediculus</taxon>
    </lineage>
</organism>
<evidence type="ECO:0000313" key="5">
    <source>
        <dbReference type="EnsemblMetazoa" id="PHUM148270-PA"/>
    </source>
</evidence>
<feature type="region of interest" description="Disordered" evidence="2">
    <location>
        <begin position="227"/>
        <end position="254"/>
    </location>
</feature>
<dbReference type="CTD" id="8239510"/>
<gene>
    <name evidence="5" type="primary">8239510</name>
    <name evidence="4" type="ORF">Phum_PHUM148270</name>
</gene>
<keyword evidence="1" id="KW-0862">Zinc</keyword>
<keyword evidence="6" id="KW-1185">Reference proteome</keyword>
<dbReference type="EnsemblMetazoa" id="PHUM148270-RA">
    <property type="protein sequence ID" value="PHUM148270-PA"/>
    <property type="gene ID" value="PHUM148270"/>
</dbReference>
<feature type="compositionally biased region" description="Acidic residues" evidence="2">
    <location>
        <begin position="227"/>
        <end position="238"/>
    </location>
</feature>
<feature type="domain" description="C2H2-type" evidence="3">
    <location>
        <begin position="15"/>
        <end position="37"/>
    </location>
</feature>
<dbReference type="eggNOG" id="ENOG502QPTB">
    <property type="taxonomic scope" value="Eukaryota"/>
</dbReference>
<accession>E0VF08</accession>
<proteinExistence type="predicted"/>
<dbReference type="InterPro" id="IPR019496">
    <property type="entry name" value="NUFIP1_cons_dom"/>
</dbReference>
<dbReference type="InParanoid" id="E0VF08"/>
<keyword evidence="1" id="KW-0479">Metal-binding</keyword>
<evidence type="ECO:0000256" key="1">
    <source>
        <dbReference type="PROSITE-ProRule" id="PRU00042"/>
    </source>
</evidence>
<dbReference type="KEGG" id="phu:Phum_PHUM148270"/>
<dbReference type="PROSITE" id="PS00028">
    <property type="entry name" value="ZINC_FINGER_C2H2_1"/>
    <property type="match status" value="1"/>
</dbReference>
<dbReference type="EMBL" id="AAZO01001716">
    <property type="status" value="NOT_ANNOTATED_CDS"/>
    <property type="molecule type" value="Genomic_DNA"/>
</dbReference>
<dbReference type="AlphaFoldDB" id="E0VF08"/>
<dbReference type="GO" id="GO:0005634">
    <property type="term" value="C:nucleus"/>
    <property type="evidence" value="ECO:0007669"/>
    <property type="project" value="TreeGrafter"/>
</dbReference>
<reference evidence="5" key="3">
    <citation type="submission" date="2021-02" db="UniProtKB">
        <authorList>
            <consortium name="EnsemblMetazoa"/>
        </authorList>
    </citation>
    <scope>IDENTIFICATION</scope>
    <source>
        <strain evidence="5">USDA</strain>
    </source>
</reference>
<dbReference type="OMA" id="MTDYQHF"/>
<evidence type="ECO:0000313" key="4">
    <source>
        <dbReference type="EMBL" id="EEB11982.1"/>
    </source>
</evidence>
<dbReference type="Proteomes" id="UP000009046">
    <property type="component" value="Unassembled WGS sequence"/>
</dbReference>
<dbReference type="RefSeq" id="XP_002424720.1">
    <property type="nucleotide sequence ID" value="XM_002424675.1"/>
</dbReference>
<dbReference type="PROSITE" id="PS50157">
    <property type="entry name" value="ZINC_FINGER_C2H2_2"/>
    <property type="match status" value="1"/>
</dbReference>
<sequence length="339" mass="39495">MSANYWENNTTWRHYFCETCDKSFKTDDDLLLHEADHEICGRDGCEFTAHPKIIAKHKKMQHDSGLYKKIGKLYTEEEIAKWIEERKKRYPSKKVIEEKKALEVEKNKRGERIKEDKSKFNKALNKKNRKKTLKKVKDKNRKSRRNNNKKKMINLIEKATIEETKSLFRNGVPAFSGIGNDGESLKNDIIKDDIEISDEEWQTSESKTCNKISINNSLSILASAYDSNDDETDMELPPDENKENNGSNCEEDDVDLNCLPDEVKTVVVKDLPVEEENDAKTYSNKNTKSSKKSKMSNIKKPLNKSNPVQRRNLTLLEKLLKNEIRHERNAREFDNCLLY</sequence>
<dbReference type="InterPro" id="IPR039136">
    <property type="entry name" value="NUFIP1-like"/>
</dbReference>
<dbReference type="GeneID" id="8239510"/>